<sequence length="546" mass="61256">MLTLPGREVHKLKTELGNIQKSRKAASAALRETLQRAAQLRLMEKEKNKSPSCAMRISMRINKVVWSMLADGKSFAEAEIINMIYDFDRDYRDIGVAQFTTKSFFVRNCLPNAKSDMLLSAWNAPPELGKNLMLRVDAKQGAPKDGNSPLDLFQVEIYPLKIYLTESMYRMMWGYFFPEEEQDSHRRQEVWKVSTTAGSKRARKSVSGPDAVALSSHATREVEASTKSSATSTASGTAGANLLATQGDIPQTSKLQNLKANIVCGSNSELRRTSSFDRSLEENITESVLDELAFQVHSSKSGPLGLTSEHQNIGNDEIHKSKPKESKSIKAGRLSHEEKKVGKLPDEKRTRARKLMEFHNIKISQVELLVTYEGSRFAVNDLRLLMDTFHREDFTGTWRRLFSRVKKHIIWGVLKSGKKFKHKAQSQKEEGSGAAVPDSDLNFSDSDGGLPGKSDQFPIPLLKRPSDGAGEGFVTSIRGLFNSQRRRAKAFVLRTMRGEAGTEFQGDWSESDVEFPPFARQLTITKGKKLIRRHTKKFRARGQKGP</sequence>
<feature type="region of interest" description="Disordered" evidence="1">
    <location>
        <begin position="422"/>
        <end position="459"/>
    </location>
</feature>
<proteinExistence type="predicted"/>
<dbReference type="InterPro" id="IPR045167">
    <property type="entry name" value="Hobbit"/>
</dbReference>
<accession>A0A843WCR5</accession>
<dbReference type="PANTHER" id="PTHR15678">
    <property type="entry name" value="ANTIGEN MLAA-22-RELATED"/>
    <property type="match status" value="1"/>
</dbReference>
<comment type="caution">
    <text evidence="2">The sequence shown here is derived from an EMBL/GenBank/DDBJ whole genome shotgun (WGS) entry which is preliminary data.</text>
</comment>
<evidence type="ECO:0000313" key="2">
    <source>
        <dbReference type="EMBL" id="MQM05227.1"/>
    </source>
</evidence>
<dbReference type="EMBL" id="NMUH01003374">
    <property type="protein sequence ID" value="MQM05227.1"/>
    <property type="molecule type" value="Genomic_DNA"/>
</dbReference>
<reference evidence="2" key="1">
    <citation type="submission" date="2017-07" db="EMBL/GenBank/DDBJ databases">
        <title>Taro Niue Genome Assembly and Annotation.</title>
        <authorList>
            <person name="Atibalentja N."/>
            <person name="Keating K."/>
            <person name="Fields C.J."/>
        </authorList>
    </citation>
    <scope>NUCLEOTIDE SEQUENCE</scope>
    <source>
        <strain evidence="2">Niue_2</strain>
        <tissue evidence="2">Leaf</tissue>
    </source>
</reference>
<name>A0A843WCR5_COLES</name>
<feature type="region of interest" description="Disordered" evidence="1">
    <location>
        <begin position="194"/>
        <end position="236"/>
    </location>
</feature>
<gene>
    <name evidence="2" type="ORF">Taro_038032</name>
</gene>
<feature type="non-terminal residue" evidence="2">
    <location>
        <position position="1"/>
    </location>
</feature>
<protein>
    <recommendedName>
        <fullName evidence="4">FMP27 C-terminal domain-containing protein</fullName>
    </recommendedName>
</protein>
<dbReference type="PANTHER" id="PTHR15678:SF6">
    <property type="entry name" value="BRIDGE-LIKE LIPID TRANSFER PROTEIN FAMILY MEMBER 2"/>
    <property type="match status" value="1"/>
</dbReference>
<feature type="region of interest" description="Disordered" evidence="1">
    <location>
        <begin position="302"/>
        <end position="343"/>
    </location>
</feature>
<dbReference type="Proteomes" id="UP000652761">
    <property type="component" value="Unassembled WGS sequence"/>
</dbReference>
<feature type="compositionally biased region" description="Low complexity" evidence="1">
    <location>
        <begin position="225"/>
        <end position="236"/>
    </location>
</feature>
<dbReference type="AlphaFoldDB" id="A0A843WCR5"/>
<dbReference type="Pfam" id="PF10344">
    <property type="entry name" value="Hobbit"/>
    <property type="match status" value="1"/>
</dbReference>
<evidence type="ECO:0000256" key="1">
    <source>
        <dbReference type="SAM" id="MobiDB-lite"/>
    </source>
</evidence>
<evidence type="ECO:0008006" key="4">
    <source>
        <dbReference type="Google" id="ProtNLM"/>
    </source>
</evidence>
<keyword evidence="3" id="KW-1185">Reference proteome</keyword>
<feature type="compositionally biased region" description="Basic and acidic residues" evidence="1">
    <location>
        <begin position="316"/>
        <end position="343"/>
    </location>
</feature>
<organism evidence="2 3">
    <name type="scientific">Colocasia esculenta</name>
    <name type="common">Wild taro</name>
    <name type="synonym">Arum esculentum</name>
    <dbReference type="NCBI Taxonomy" id="4460"/>
    <lineage>
        <taxon>Eukaryota</taxon>
        <taxon>Viridiplantae</taxon>
        <taxon>Streptophyta</taxon>
        <taxon>Embryophyta</taxon>
        <taxon>Tracheophyta</taxon>
        <taxon>Spermatophyta</taxon>
        <taxon>Magnoliopsida</taxon>
        <taxon>Liliopsida</taxon>
        <taxon>Araceae</taxon>
        <taxon>Aroideae</taxon>
        <taxon>Colocasieae</taxon>
        <taxon>Colocasia</taxon>
    </lineage>
</organism>
<dbReference type="OrthoDB" id="1562405at2759"/>
<evidence type="ECO:0000313" key="3">
    <source>
        <dbReference type="Proteomes" id="UP000652761"/>
    </source>
</evidence>